<dbReference type="SUPFAM" id="SSF53448">
    <property type="entry name" value="Nucleotide-diphospho-sugar transferases"/>
    <property type="match status" value="1"/>
</dbReference>
<keyword evidence="3" id="KW-0808">Transferase</keyword>
<dbReference type="PANTHER" id="PTHR43777">
    <property type="entry name" value="MOLYBDENUM COFACTOR CYTIDYLYLTRANSFERASE"/>
    <property type="match status" value="1"/>
</dbReference>
<dbReference type="Proteomes" id="UP000295985">
    <property type="component" value="Unassembled WGS sequence"/>
</dbReference>
<sequence>MKPKVCLMLAAGLSSRMGQWKMMLPWGEGTVLDGALAAALSFCDRVVLVTGFRGAELNWRYGGHSRITLRHNEGFTQGMFSSIRRGVEAVDEGHFFLALGDMPAVSGAVYRTLWRQRDASCLIPEYAQGKGHPVLLPPAMRAAVLAAGNDSSMKALIARHGQRRVSVADGAIHWDMDTPEQYQQLLRRR</sequence>
<gene>
    <name evidence="3" type="ORF">DDT54_16635</name>
    <name evidence="4" type="ORF">EH206_22920</name>
</gene>
<dbReference type="Pfam" id="PF12804">
    <property type="entry name" value="NTP_transf_3"/>
    <property type="match status" value="1"/>
</dbReference>
<dbReference type="InterPro" id="IPR029044">
    <property type="entry name" value="Nucleotide-diphossugar_trans"/>
</dbReference>
<dbReference type="CDD" id="cd04182">
    <property type="entry name" value="GT_2_like_f"/>
    <property type="match status" value="1"/>
</dbReference>
<dbReference type="Gene3D" id="3.90.550.10">
    <property type="entry name" value="Spore Coat Polysaccharide Biosynthesis Protein SpsA, Chain A"/>
    <property type="match status" value="1"/>
</dbReference>
<dbReference type="InterPro" id="IPR025877">
    <property type="entry name" value="MobA-like_NTP_Trfase"/>
</dbReference>
<keyword evidence="6" id="KW-1185">Reference proteome</keyword>
<dbReference type="AlphaFoldDB" id="A0A2U1ULS7"/>
<dbReference type="OrthoDB" id="5298023at2"/>
<name>A0A2U1ULS7_9GAMM</name>
<dbReference type="RefSeq" id="WP_009115132.1">
    <property type="nucleotide sequence ID" value="NZ_CP034036.1"/>
</dbReference>
<dbReference type="Proteomes" id="UP000303847">
    <property type="component" value="Chromosome"/>
</dbReference>
<feature type="domain" description="MobA-like NTP transferase" evidence="2">
    <location>
        <begin position="7"/>
        <end position="160"/>
    </location>
</feature>
<keyword evidence="3" id="KW-0548">Nucleotidyltransferase</keyword>
<reference evidence="3 5" key="1">
    <citation type="submission" date="2018-04" db="EMBL/GenBank/DDBJ databases">
        <title>Brenneria corticis sp.nov.</title>
        <authorList>
            <person name="Li Y."/>
        </authorList>
    </citation>
    <scope>NUCLEOTIDE SEQUENCE [LARGE SCALE GENOMIC DNA]</scope>
    <source>
        <strain evidence="3 5">LMG 2694</strain>
    </source>
</reference>
<dbReference type="GO" id="GO:0016779">
    <property type="term" value="F:nucleotidyltransferase activity"/>
    <property type="evidence" value="ECO:0007669"/>
    <property type="project" value="UniProtKB-KW"/>
</dbReference>
<reference evidence="4 6" key="2">
    <citation type="submission" date="2018-11" db="EMBL/GenBank/DDBJ databases">
        <title>Genome sequences of Brenneria nigrifluens and Brenneria rubrifaciens.</title>
        <authorList>
            <person name="Poret-Peterson A.T."/>
            <person name="McClean A.E."/>
            <person name="Kluepfel D.A."/>
        </authorList>
    </citation>
    <scope>NUCLEOTIDE SEQUENCE [LARGE SCALE GENOMIC DNA]</scope>
    <source>
        <strain evidence="4 6">ATCC 13028</strain>
    </source>
</reference>
<evidence type="ECO:0000256" key="1">
    <source>
        <dbReference type="ARBA" id="ARBA00022842"/>
    </source>
</evidence>
<evidence type="ECO:0000313" key="3">
    <source>
        <dbReference type="EMBL" id="PWC22608.1"/>
    </source>
</evidence>
<accession>A0A2U1ULS7</accession>
<dbReference type="EMBL" id="QDKK01000030">
    <property type="protein sequence ID" value="PWC22608.1"/>
    <property type="molecule type" value="Genomic_DNA"/>
</dbReference>
<protein>
    <submittedName>
        <fullName evidence="3">CTP--molybdopterin cytidylyltransferase</fullName>
    </submittedName>
</protein>
<evidence type="ECO:0000313" key="4">
    <source>
        <dbReference type="EMBL" id="QCR06746.1"/>
    </source>
</evidence>
<evidence type="ECO:0000259" key="2">
    <source>
        <dbReference type="Pfam" id="PF12804"/>
    </source>
</evidence>
<organism evidence="3 5">
    <name type="scientific">Brenneria nigrifluens DSM 30175 = ATCC 13028</name>
    <dbReference type="NCBI Taxonomy" id="1121120"/>
    <lineage>
        <taxon>Bacteria</taxon>
        <taxon>Pseudomonadati</taxon>
        <taxon>Pseudomonadota</taxon>
        <taxon>Gammaproteobacteria</taxon>
        <taxon>Enterobacterales</taxon>
        <taxon>Pectobacteriaceae</taxon>
        <taxon>Brenneria</taxon>
    </lineage>
</organism>
<keyword evidence="1" id="KW-0460">Magnesium</keyword>
<dbReference type="PANTHER" id="PTHR43777:SF1">
    <property type="entry name" value="MOLYBDENUM COFACTOR CYTIDYLYLTRANSFERASE"/>
    <property type="match status" value="1"/>
</dbReference>
<dbReference type="EMBL" id="CP034036">
    <property type="protein sequence ID" value="QCR06746.1"/>
    <property type="molecule type" value="Genomic_DNA"/>
</dbReference>
<evidence type="ECO:0000313" key="6">
    <source>
        <dbReference type="Proteomes" id="UP000303847"/>
    </source>
</evidence>
<proteinExistence type="predicted"/>
<evidence type="ECO:0000313" key="5">
    <source>
        <dbReference type="Proteomes" id="UP000295985"/>
    </source>
</evidence>